<dbReference type="STRING" id="1533.SAMN05443638_10733"/>
<name>A0A1M4VAC2_9CLOT</name>
<dbReference type="EMBL" id="FQVM01000007">
    <property type="protein sequence ID" value="SHE65904.1"/>
    <property type="molecule type" value="Genomic_DNA"/>
</dbReference>
<keyword evidence="3" id="KW-1185">Reference proteome</keyword>
<accession>A0A1M4VAC2</accession>
<evidence type="ECO:0000313" key="2">
    <source>
        <dbReference type="EMBL" id="SHE65904.1"/>
    </source>
</evidence>
<dbReference type="Pfam" id="PF10105">
    <property type="entry name" value="DUF2344"/>
    <property type="match status" value="1"/>
</dbReference>
<reference evidence="2 3" key="1">
    <citation type="submission" date="2016-11" db="EMBL/GenBank/DDBJ databases">
        <authorList>
            <person name="Jaros S."/>
            <person name="Januszkiewicz K."/>
            <person name="Wedrychowicz H."/>
        </authorList>
    </citation>
    <scope>NUCLEOTIDE SEQUENCE [LARGE SCALE GENOMIC DNA]</scope>
    <source>
        <strain evidence="2 3">DSM 2631</strain>
    </source>
</reference>
<organism evidence="2 3">
    <name type="scientific">Clostridium fallax</name>
    <dbReference type="NCBI Taxonomy" id="1533"/>
    <lineage>
        <taxon>Bacteria</taxon>
        <taxon>Bacillati</taxon>
        <taxon>Bacillota</taxon>
        <taxon>Clostridia</taxon>
        <taxon>Eubacteriales</taxon>
        <taxon>Clostridiaceae</taxon>
        <taxon>Clostridium</taxon>
    </lineage>
</organism>
<dbReference type="AlphaFoldDB" id="A0A1M4VAC2"/>
<dbReference type="Proteomes" id="UP000184035">
    <property type="component" value="Unassembled WGS sequence"/>
</dbReference>
<evidence type="ECO:0000313" key="3">
    <source>
        <dbReference type="Proteomes" id="UP000184035"/>
    </source>
</evidence>
<protein>
    <submittedName>
        <fullName evidence="2">Radical SAM-linked protein</fullName>
    </submittedName>
</protein>
<feature type="domain" description="DUF2344" evidence="1">
    <location>
        <begin position="4"/>
        <end position="192"/>
    </location>
</feature>
<proteinExistence type="predicted"/>
<gene>
    <name evidence="2" type="ORF">SAMN05443638_10733</name>
</gene>
<evidence type="ECO:0000259" key="1">
    <source>
        <dbReference type="Pfam" id="PF10105"/>
    </source>
</evidence>
<dbReference type="NCBIfam" id="TIGR03936">
    <property type="entry name" value="sam_1_link_chp"/>
    <property type="match status" value="1"/>
</dbReference>
<dbReference type="InterPro" id="IPR018768">
    <property type="entry name" value="DUF2344"/>
</dbReference>
<sequence>MKVRYLIKFTKESDIKFISHLDLMRTIQRIIRRAELPIEYSKGFNPHMSLSIAQPLSVGVYSTGDYLDIVLTETLPNEEVKNILNNYTCKGIKFLEVSNIEVVMNQKRVPQGMALIDAALYTIKIKYNNTSKIEEEMKELLSKKEWVTVKKSKKGEKTVDIKPLVKEFKYWVKDECLIVNTLIACGSRENLSADLLANFIKEHTTDANKDAFVEIKREEMYALKGKKLVPLYKYI</sequence>